<dbReference type="Gene3D" id="3.30.200.20">
    <property type="entry name" value="Phosphorylase Kinase, domain 1"/>
    <property type="match status" value="1"/>
</dbReference>
<evidence type="ECO:0000256" key="4">
    <source>
        <dbReference type="ARBA" id="ARBA00022840"/>
    </source>
</evidence>
<dbReference type="EMBL" id="GL379825">
    <property type="protein sequence ID" value="EGT49182.1"/>
    <property type="molecule type" value="Genomic_DNA"/>
</dbReference>
<feature type="region of interest" description="Disordered" evidence="6">
    <location>
        <begin position="397"/>
        <end position="434"/>
    </location>
</feature>
<name>G0N0X9_CAEBE</name>
<evidence type="ECO:0000256" key="2">
    <source>
        <dbReference type="ARBA" id="ARBA00022741"/>
    </source>
</evidence>
<dbReference type="InterPro" id="IPR011009">
    <property type="entry name" value="Kinase-like_dom_sf"/>
</dbReference>
<dbReference type="InterPro" id="IPR048941">
    <property type="entry name" value="ATG1-like_MIT2"/>
</dbReference>
<feature type="binding site" evidence="5">
    <location>
        <position position="39"/>
    </location>
    <ligand>
        <name>ATP</name>
        <dbReference type="ChEBI" id="CHEBI:30616"/>
    </ligand>
</feature>
<feature type="domain" description="Protein kinase" evidence="7">
    <location>
        <begin position="9"/>
        <end position="273"/>
    </location>
</feature>
<dbReference type="GO" id="GO:0048675">
    <property type="term" value="P:axon extension"/>
    <property type="evidence" value="ECO:0007669"/>
    <property type="project" value="TreeGrafter"/>
</dbReference>
<evidence type="ECO:0000256" key="1">
    <source>
        <dbReference type="ARBA" id="ARBA00022679"/>
    </source>
</evidence>
<feature type="region of interest" description="Disordered" evidence="6">
    <location>
        <begin position="475"/>
        <end position="496"/>
    </location>
</feature>
<dbReference type="GO" id="GO:0061709">
    <property type="term" value="P:reticulophagy"/>
    <property type="evidence" value="ECO:0007669"/>
    <property type="project" value="TreeGrafter"/>
</dbReference>
<dbReference type="PANTHER" id="PTHR24348">
    <property type="entry name" value="SERINE/THREONINE-PROTEIN KINASE UNC-51-RELATED"/>
    <property type="match status" value="1"/>
</dbReference>
<dbReference type="Pfam" id="PF21127">
    <property type="entry name" value="ATG1-like_MIT2"/>
    <property type="match status" value="1"/>
</dbReference>
<keyword evidence="9" id="KW-1185">Reference proteome</keyword>
<dbReference type="eggNOG" id="KOG0595">
    <property type="taxonomic scope" value="Eukaryota"/>
</dbReference>
<dbReference type="OMA" id="SFFSHPF"/>
<dbReference type="GO" id="GO:0000422">
    <property type="term" value="P:autophagy of mitochondrion"/>
    <property type="evidence" value="ECO:0007669"/>
    <property type="project" value="TreeGrafter"/>
</dbReference>
<dbReference type="OrthoDB" id="346907at2759"/>
<evidence type="ECO:0000313" key="8">
    <source>
        <dbReference type="EMBL" id="EGT49182.1"/>
    </source>
</evidence>
<sequence>MEQFDNFEFDRRNQLGNGAFAIVFRGRYINNPRVPVAVKEFEKKKLNRTKDLLTKEIKILKQLSSLKHENLVSLLRCAETPRHVYLVMEYCNGGDLMEYLHDKMTLEEDNIQHFLVQIARGLEAMNKKGIVHRDLKPPNILLCKKSNIPHFSEIIVKIADFGFARCLTDGCMTATVCGSPMYMAPEVIMHMEYDAKADLWSVGAIIFQCLTGVGPFMARTQELLRNFYAKSDRLNPNIPKECSDNLRDLLLKLLKRNPRDRISFDEFFNHSFLTDPVMITPSKRILDEAAAAAQVSSQKIVIPQSPVQRNPVRRVVEAPLAQQKVYNAPAPPQTPQINVKPLSKFQDNEDFEFLPPRQPAVKRIQPRHTVLTPLKPPVPVPSQRMTYIKMKEQLEASLKPRTPSPVQEEPPKVVPQNVGPPKRTTLPDPNAGDIEKLALPKTTFVICERENGNTIQQPESPNYGASTYGAMPKPIRIPSPENDENTPKPKNPFLSGENQNFKALATPNLALELLDLPFASGSPEKFESCYSSLRNFSLNSNIITSPMRLGISMEQEDAPSKTPEEELLAKLRFVSELTEVLIHVAEQKNNPLASAMASRRRMLTTGAATNTSSPYRRAEQLVVYVRCLHMLSSALLLAQTNMANKVLRPTADVQLVLNQLNDKYHQCLTSSQELASLGLPDEDPAMAMISAERIMYKHAIDLCQAAALDELFGNPHLCSQRYQTAHMMLHTLAEQTNCDQDKIVLSRYRAAVEKRLRILEQQGFVKSVTV</sequence>
<dbReference type="GO" id="GO:0034045">
    <property type="term" value="C:phagophore assembly site membrane"/>
    <property type="evidence" value="ECO:0007669"/>
    <property type="project" value="TreeGrafter"/>
</dbReference>
<dbReference type="Proteomes" id="UP000008068">
    <property type="component" value="Unassembled WGS sequence"/>
</dbReference>
<evidence type="ECO:0000259" key="7">
    <source>
        <dbReference type="PROSITE" id="PS50011"/>
    </source>
</evidence>
<dbReference type="PANTHER" id="PTHR24348:SF22">
    <property type="entry name" value="NON-SPECIFIC SERINE_THREONINE PROTEIN KINASE"/>
    <property type="match status" value="1"/>
</dbReference>
<keyword evidence="2 5" id="KW-0547">Nucleotide-binding</keyword>
<protein>
    <recommendedName>
        <fullName evidence="7">Protein kinase domain-containing protein</fullName>
    </recommendedName>
</protein>
<evidence type="ECO:0000313" key="9">
    <source>
        <dbReference type="Proteomes" id="UP000008068"/>
    </source>
</evidence>
<dbReference type="GO" id="GO:0010508">
    <property type="term" value="P:positive regulation of autophagy"/>
    <property type="evidence" value="ECO:0007669"/>
    <property type="project" value="TreeGrafter"/>
</dbReference>
<dbReference type="HOGENOM" id="CLU_011264_1_0_1"/>
<dbReference type="InterPro" id="IPR017441">
    <property type="entry name" value="Protein_kinase_ATP_BS"/>
</dbReference>
<accession>G0N0X9</accession>
<keyword evidence="1" id="KW-0808">Transferase</keyword>
<dbReference type="GO" id="GO:0005829">
    <property type="term" value="C:cytosol"/>
    <property type="evidence" value="ECO:0007669"/>
    <property type="project" value="TreeGrafter"/>
</dbReference>
<dbReference type="Pfam" id="PF00069">
    <property type="entry name" value="Pkinase"/>
    <property type="match status" value="1"/>
</dbReference>
<gene>
    <name evidence="8" type="ORF">CAEBREN_06907</name>
</gene>
<evidence type="ECO:0000256" key="5">
    <source>
        <dbReference type="PROSITE-ProRule" id="PRU10141"/>
    </source>
</evidence>
<dbReference type="GO" id="GO:0005776">
    <property type="term" value="C:autophagosome"/>
    <property type="evidence" value="ECO:0007669"/>
    <property type="project" value="TreeGrafter"/>
</dbReference>
<dbReference type="FunFam" id="1.10.510.10:FF:000493">
    <property type="entry name" value="serine/threonine-protein kinase unc-51 isoform X2"/>
    <property type="match status" value="1"/>
</dbReference>
<dbReference type="PROSITE" id="PS00108">
    <property type="entry name" value="PROTEIN_KINASE_ST"/>
    <property type="match status" value="1"/>
</dbReference>
<dbReference type="SUPFAM" id="SSF56112">
    <property type="entry name" value="Protein kinase-like (PK-like)"/>
    <property type="match status" value="1"/>
</dbReference>
<evidence type="ECO:0000256" key="3">
    <source>
        <dbReference type="ARBA" id="ARBA00022777"/>
    </source>
</evidence>
<organism evidence="9">
    <name type="scientific">Caenorhabditis brenneri</name>
    <name type="common">Nematode worm</name>
    <dbReference type="NCBI Taxonomy" id="135651"/>
    <lineage>
        <taxon>Eukaryota</taxon>
        <taxon>Metazoa</taxon>
        <taxon>Ecdysozoa</taxon>
        <taxon>Nematoda</taxon>
        <taxon>Chromadorea</taxon>
        <taxon>Rhabditida</taxon>
        <taxon>Rhabditina</taxon>
        <taxon>Rhabditomorpha</taxon>
        <taxon>Rhabditoidea</taxon>
        <taxon>Rhabditidae</taxon>
        <taxon>Peloderinae</taxon>
        <taxon>Caenorhabditis</taxon>
    </lineage>
</organism>
<reference evidence="9" key="1">
    <citation type="submission" date="2011-07" db="EMBL/GenBank/DDBJ databases">
        <authorList>
            <consortium name="Caenorhabditis brenneri Sequencing and Analysis Consortium"/>
            <person name="Wilson R.K."/>
        </authorList>
    </citation>
    <scope>NUCLEOTIDE SEQUENCE [LARGE SCALE GENOMIC DNA]</scope>
    <source>
        <strain evidence="9">PB2801</strain>
    </source>
</reference>
<dbReference type="InterPro" id="IPR045269">
    <property type="entry name" value="Atg1-like"/>
</dbReference>
<dbReference type="AlphaFoldDB" id="G0N0X9"/>
<dbReference type="GO" id="GO:0005524">
    <property type="term" value="F:ATP binding"/>
    <property type="evidence" value="ECO:0007669"/>
    <property type="project" value="UniProtKB-UniRule"/>
</dbReference>
<keyword evidence="4 5" id="KW-0067">ATP-binding</keyword>
<dbReference type="SMART" id="SM00220">
    <property type="entry name" value="S_TKc"/>
    <property type="match status" value="1"/>
</dbReference>
<dbReference type="GO" id="GO:0034727">
    <property type="term" value="P:piecemeal microautophagy of the nucleus"/>
    <property type="evidence" value="ECO:0007669"/>
    <property type="project" value="TreeGrafter"/>
</dbReference>
<evidence type="ECO:0000256" key="6">
    <source>
        <dbReference type="SAM" id="MobiDB-lite"/>
    </source>
</evidence>
<keyword evidence="3" id="KW-0418">Kinase</keyword>
<dbReference type="GO" id="GO:0000045">
    <property type="term" value="P:autophagosome assembly"/>
    <property type="evidence" value="ECO:0007669"/>
    <property type="project" value="TreeGrafter"/>
</dbReference>
<dbReference type="GO" id="GO:0004674">
    <property type="term" value="F:protein serine/threonine kinase activity"/>
    <property type="evidence" value="ECO:0007669"/>
    <property type="project" value="InterPro"/>
</dbReference>
<dbReference type="STRING" id="135651.G0N0X9"/>
<dbReference type="InterPro" id="IPR008271">
    <property type="entry name" value="Ser/Thr_kinase_AS"/>
</dbReference>
<dbReference type="PROSITE" id="PS50011">
    <property type="entry name" value="PROTEIN_KINASE_DOM"/>
    <property type="match status" value="1"/>
</dbReference>
<dbReference type="PROSITE" id="PS00107">
    <property type="entry name" value="PROTEIN_KINASE_ATP"/>
    <property type="match status" value="1"/>
</dbReference>
<dbReference type="InParanoid" id="G0N0X9"/>
<proteinExistence type="predicted"/>
<dbReference type="InterPro" id="IPR000719">
    <property type="entry name" value="Prot_kinase_dom"/>
</dbReference>
<dbReference type="GO" id="GO:0042594">
    <property type="term" value="P:response to starvation"/>
    <property type="evidence" value="ECO:0007669"/>
    <property type="project" value="TreeGrafter"/>
</dbReference>
<dbReference type="Gene3D" id="1.10.510.10">
    <property type="entry name" value="Transferase(Phosphotransferase) domain 1"/>
    <property type="match status" value="1"/>
</dbReference>